<dbReference type="SUPFAM" id="SSF55120">
    <property type="entry name" value="Pseudouridine synthase"/>
    <property type="match status" value="1"/>
</dbReference>
<feature type="non-terminal residue" evidence="2">
    <location>
        <position position="1"/>
    </location>
</feature>
<dbReference type="eggNOG" id="COG0130">
    <property type="taxonomic scope" value="Bacteria"/>
</dbReference>
<evidence type="ECO:0000259" key="1">
    <source>
        <dbReference type="Pfam" id="PF16198"/>
    </source>
</evidence>
<dbReference type="InterPro" id="IPR014780">
    <property type="entry name" value="tRNA_psdUridine_synth_TruB"/>
</dbReference>
<dbReference type="GO" id="GO:0006400">
    <property type="term" value="P:tRNA modification"/>
    <property type="evidence" value="ECO:0007669"/>
    <property type="project" value="TreeGrafter"/>
</dbReference>
<dbReference type="GO" id="GO:0140098">
    <property type="term" value="F:catalytic activity, acting on RNA"/>
    <property type="evidence" value="ECO:0007669"/>
    <property type="project" value="UniProtKB-ARBA"/>
</dbReference>
<dbReference type="AlphaFoldDB" id="D0GJF7"/>
<protein>
    <recommendedName>
        <fullName evidence="1">tRNA pseudouridylate synthase B C-terminal domain-containing protein</fullName>
    </recommendedName>
</protein>
<evidence type="ECO:0000313" key="2">
    <source>
        <dbReference type="EMBL" id="EEY35789.1"/>
    </source>
</evidence>
<comment type="caution">
    <text evidence="2">The sequence shown here is derived from an EMBL/GenBank/DDBJ whole genome shotgun (WGS) entry which is preliminary data.</text>
</comment>
<feature type="domain" description="tRNA pseudouridylate synthase B C-terminal" evidence="1">
    <location>
        <begin position="31"/>
        <end position="77"/>
    </location>
</feature>
<evidence type="ECO:0000313" key="3">
    <source>
        <dbReference type="Proteomes" id="UP000004226"/>
    </source>
</evidence>
<dbReference type="Pfam" id="PF16198">
    <property type="entry name" value="TruB_C_2"/>
    <property type="match status" value="1"/>
</dbReference>
<dbReference type="GO" id="GO:0009982">
    <property type="term" value="F:pseudouridine synthase activity"/>
    <property type="evidence" value="ECO:0007669"/>
    <property type="project" value="InterPro"/>
</dbReference>
<dbReference type="PANTHER" id="PTHR13767:SF2">
    <property type="entry name" value="PSEUDOURIDYLATE SYNTHASE TRUB1"/>
    <property type="match status" value="1"/>
</dbReference>
<sequence length="168" mass="19960">KINSIREIKINSENPKKISFYADVSSGTYIRTLVKDIGDKTGFYATMTKLVRTKIDKFSLEDAVDIGKINEYFNISKIKDKINLKEVEYIFDYEKVITDYEKYKKLKNGMTVLFKKNKFKDIEKINENKKYKLYLHNKTSKDKEFKGIVKIIKKGTDMIYIKRDKYFL</sequence>
<dbReference type="InterPro" id="IPR032819">
    <property type="entry name" value="TruB_C"/>
</dbReference>
<dbReference type="GO" id="GO:0003723">
    <property type="term" value="F:RNA binding"/>
    <property type="evidence" value="ECO:0007669"/>
    <property type="project" value="InterPro"/>
</dbReference>
<keyword evidence="3" id="KW-1185">Reference proteome</keyword>
<dbReference type="Gene3D" id="3.30.2350.10">
    <property type="entry name" value="Pseudouridine synthase"/>
    <property type="match status" value="1"/>
</dbReference>
<dbReference type="PANTHER" id="PTHR13767">
    <property type="entry name" value="TRNA-PSEUDOURIDINE SYNTHASE"/>
    <property type="match status" value="1"/>
</dbReference>
<dbReference type="GO" id="GO:1990481">
    <property type="term" value="P:mRNA pseudouridine synthesis"/>
    <property type="evidence" value="ECO:0007669"/>
    <property type="project" value="TreeGrafter"/>
</dbReference>
<accession>D0GJF7</accession>
<dbReference type="EMBL" id="ADAD01000038">
    <property type="protein sequence ID" value="EEY35789.1"/>
    <property type="molecule type" value="Genomic_DNA"/>
</dbReference>
<dbReference type="InterPro" id="IPR020103">
    <property type="entry name" value="PsdUridine_synth_cat_dom_sf"/>
</dbReference>
<dbReference type="Proteomes" id="UP000004226">
    <property type="component" value="Unassembled WGS sequence"/>
</dbReference>
<reference evidence="2 3" key="1">
    <citation type="submission" date="2009-10" db="EMBL/GenBank/DDBJ databases">
        <authorList>
            <person name="Harkins D.M."/>
            <person name="Madupu R."/>
            <person name="Durkin A.S."/>
            <person name="Torralba M."/>
            <person name="Methe B."/>
            <person name="Sutton G.G."/>
            <person name="Strausberg R.L."/>
            <person name="Nelson K.E."/>
        </authorList>
    </citation>
    <scope>NUCLEOTIDE SEQUENCE [LARGE SCALE GENOMIC DNA]</scope>
    <source>
        <strain evidence="2 3">F0264</strain>
    </source>
</reference>
<proteinExistence type="predicted"/>
<name>D0GJF7_9FUSO</name>
<organism evidence="2 3">
    <name type="scientific">Pseudoleptotrichia goodfellowii F0264</name>
    <dbReference type="NCBI Taxonomy" id="596323"/>
    <lineage>
        <taxon>Bacteria</taxon>
        <taxon>Fusobacteriati</taxon>
        <taxon>Fusobacteriota</taxon>
        <taxon>Fusobacteriia</taxon>
        <taxon>Fusobacteriales</taxon>
        <taxon>Leptotrichiaceae</taxon>
        <taxon>Pseudoleptotrichia</taxon>
    </lineage>
</organism>
<gene>
    <name evidence="2" type="ORF">HMPREF0554_2142</name>
</gene>